<evidence type="ECO:0000256" key="3">
    <source>
        <dbReference type="SAM" id="Phobius"/>
    </source>
</evidence>
<dbReference type="PROSITE" id="PS50814">
    <property type="entry name" value="WIF"/>
    <property type="match status" value="1"/>
</dbReference>
<dbReference type="SMART" id="SM00469">
    <property type="entry name" value="WIF"/>
    <property type="match status" value="1"/>
</dbReference>
<organism evidence="6">
    <name type="scientific">Culicoides sonorensis</name>
    <name type="common">Biting midge</name>
    <dbReference type="NCBI Taxonomy" id="179676"/>
    <lineage>
        <taxon>Eukaryota</taxon>
        <taxon>Metazoa</taxon>
        <taxon>Ecdysozoa</taxon>
        <taxon>Arthropoda</taxon>
        <taxon>Hexapoda</taxon>
        <taxon>Insecta</taxon>
        <taxon>Pterygota</taxon>
        <taxon>Neoptera</taxon>
        <taxon>Endopterygota</taxon>
        <taxon>Diptera</taxon>
        <taxon>Nematocera</taxon>
        <taxon>Chironomoidea</taxon>
        <taxon>Ceratopogonidae</taxon>
        <taxon>Ceratopogoninae</taxon>
        <taxon>Culicoides</taxon>
        <taxon>Monoculicoides</taxon>
    </lineage>
</organism>
<dbReference type="InterPro" id="IPR003306">
    <property type="entry name" value="WIF"/>
</dbReference>
<evidence type="ECO:0000256" key="2">
    <source>
        <dbReference type="ARBA" id="ARBA00023180"/>
    </source>
</evidence>
<dbReference type="Gene3D" id="2.60.40.2170">
    <property type="entry name" value="Wnt, WIF domain"/>
    <property type="match status" value="1"/>
</dbReference>
<gene>
    <name evidence="6" type="primary">CSON012001</name>
</gene>
<keyword evidence="3" id="KW-0812">Transmembrane</keyword>
<feature type="transmembrane region" description="Helical" evidence="3">
    <location>
        <begin position="189"/>
        <end position="211"/>
    </location>
</feature>
<dbReference type="GO" id="GO:0051897">
    <property type="term" value="P:positive regulation of phosphatidylinositol 3-kinase/protein kinase B signal transduction"/>
    <property type="evidence" value="ECO:0007669"/>
    <property type="project" value="TreeGrafter"/>
</dbReference>
<evidence type="ECO:0000259" key="4">
    <source>
        <dbReference type="PROSITE" id="PS50011"/>
    </source>
</evidence>
<dbReference type="Gene3D" id="3.30.200.20">
    <property type="entry name" value="Phosphorylase Kinase, domain 1"/>
    <property type="match status" value="1"/>
</dbReference>
<keyword evidence="2" id="KW-0325">Glycoprotein</keyword>
<dbReference type="InterPro" id="IPR001245">
    <property type="entry name" value="Ser-Thr/Tyr_kinase_cat_dom"/>
</dbReference>
<dbReference type="VEuPathDB" id="VectorBase:CSON012001"/>
<sequence length="637" mass="71734">MKFNQNLPFYYYYLLLTWLSGTSGHFNIFLDSTEVKKLMGLDTELYYVKNGIVNSYAVGYVLTVNSTIEELEFTWQNLETQAYHYTISIEYNLTQNALAPPSLNIPSVGFLPFSQKTFSLHLHCYGNVSMQVDTQIHFSIVGPKDTDEIAFSVKRNKICLKHGLKLKDVALSQTTKTIKLNHVDDSSTFVAATFTFFITMTLAIAAGVSYFRNKKRSCLSSPTVFRATYANAGYSGPQSVIIKLDPIGTNHRPSSAASGSYATIASLNKYQMPDITKTYNWFRGPSPYATTMLNGETNYHEPHLYDKAESVASSKISYYASSQVTQLCTLSTPSKSLHSKASQNKKLNTDKLKSIAVLSECIEMDILVHCGTYGRIYRGNLHENVGQLRSVLIKTVVDNATLTQVSFLLSDASILCDLPHPNLLYPIAAFTDLSGPPKIAYDMPKDNLKSYLQHYRDGIHIQNGIPLNTRQLVDIALHISRGLLYMHNNNLLHGDIATRNCWINSELNVCLGDNALAKDIFSAEYHCIGDNESRPIKWMSLEALERRLVTTASDVWQLGVLFWELATLASIPYEEVDAFELLPYLSDGFRLTQPKNCPDKFFRIMSSCWAADPDYRPTLIQMLTYLHELFDDLGKYI</sequence>
<proteinExistence type="predicted"/>
<dbReference type="InterPro" id="IPR000719">
    <property type="entry name" value="Prot_kinase_dom"/>
</dbReference>
<dbReference type="Pfam" id="PF02019">
    <property type="entry name" value="WIF"/>
    <property type="match status" value="1"/>
</dbReference>
<feature type="domain" description="Protein kinase" evidence="4">
    <location>
        <begin position="362"/>
        <end position="630"/>
    </location>
</feature>
<dbReference type="InterPro" id="IPR011009">
    <property type="entry name" value="Kinase-like_dom_sf"/>
</dbReference>
<dbReference type="InterPro" id="IPR050122">
    <property type="entry name" value="RTK"/>
</dbReference>
<evidence type="ECO:0000259" key="5">
    <source>
        <dbReference type="PROSITE" id="PS50814"/>
    </source>
</evidence>
<protein>
    <submittedName>
        <fullName evidence="6">CSON012001 protein</fullName>
    </submittedName>
</protein>
<dbReference type="GO" id="GO:0005524">
    <property type="term" value="F:ATP binding"/>
    <property type="evidence" value="ECO:0007669"/>
    <property type="project" value="InterPro"/>
</dbReference>
<dbReference type="GO" id="GO:0007169">
    <property type="term" value="P:cell surface receptor protein tyrosine kinase signaling pathway"/>
    <property type="evidence" value="ECO:0007669"/>
    <property type="project" value="TreeGrafter"/>
</dbReference>
<dbReference type="Pfam" id="PF07714">
    <property type="entry name" value="PK_Tyr_Ser-Thr"/>
    <property type="match status" value="1"/>
</dbReference>
<dbReference type="InterPro" id="IPR038677">
    <property type="entry name" value="WIF_sf"/>
</dbReference>
<name>A0A336M573_CULSO</name>
<feature type="transmembrane region" description="Helical" evidence="3">
    <location>
        <begin position="12"/>
        <end position="30"/>
    </location>
</feature>
<evidence type="ECO:0000256" key="1">
    <source>
        <dbReference type="ARBA" id="ARBA00022729"/>
    </source>
</evidence>
<dbReference type="GO" id="GO:0007409">
    <property type="term" value="P:axonogenesis"/>
    <property type="evidence" value="ECO:0007669"/>
    <property type="project" value="TreeGrafter"/>
</dbReference>
<dbReference type="PANTHER" id="PTHR24416">
    <property type="entry name" value="TYROSINE-PROTEIN KINASE RECEPTOR"/>
    <property type="match status" value="1"/>
</dbReference>
<dbReference type="Gene3D" id="1.10.510.10">
    <property type="entry name" value="Transferase(Phosphotransferase) domain 1"/>
    <property type="match status" value="1"/>
</dbReference>
<accession>A0A336M573</accession>
<keyword evidence="3" id="KW-1133">Transmembrane helix</keyword>
<dbReference type="AlphaFoldDB" id="A0A336M573"/>
<dbReference type="GO" id="GO:0043235">
    <property type="term" value="C:receptor complex"/>
    <property type="evidence" value="ECO:0007669"/>
    <property type="project" value="TreeGrafter"/>
</dbReference>
<keyword evidence="3" id="KW-0472">Membrane</keyword>
<dbReference type="GO" id="GO:0010976">
    <property type="term" value="P:positive regulation of neuron projection development"/>
    <property type="evidence" value="ECO:0007669"/>
    <property type="project" value="TreeGrafter"/>
</dbReference>
<dbReference type="PROSITE" id="PS50011">
    <property type="entry name" value="PROTEIN_KINASE_DOM"/>
    <property type="match status" value="1"/>
</dbReference>
<dbReference type="PRINTS" id="PR00109">
    <property type="entry name" value="TYRKINASE"/>
</dbReference>
<dbReference type="OMA" id="QSTDPCE"/>
<dbReference type="SUPFAM" id="SSF56112">
    <property type="entry name" value="Protein kinase-like (PK-like)"/>
    <property type="match status" value="1"/>
</dbReference>
<keyword evidence="1" id="KW-0732">Signal</keyword>
<feature type="domain" description="WIF" evidence="5">
    <location>
        <begin position="28"/>
        <end position="159"/>
    </location>
</feature>
<dbReference type="GO" id="GO:0005886">
    <property type="term" value="C:plasma membrane"/>
    <property type="evidence" value="ECO:0007669"/>
    <property type="project" value="TreeGrafter"/>
</dbReference>
<dbReference type="PANTHER" id="PTHR24416:SF531">
    <property type="entry name" value="DERAILED 2, ISOFORM B"/>
    <property type="match status" value="1"/>
</dbReference>
<dbReference type="GO" id="GO:0004672">
    <property type="term" value="F:protein kinase activity"/>
    <property type="evidence" value="ECO:0007669"/>
    <property type="project" value="InterPro"/>
</dbReference>
<reference evidence="6" key="1">
    <citation type="submission" date="2018-07" db="EMBL/GenBank/DDBJ databases">
        <authorList>
            <person name="Quirk P.G."/>
            <person name="Krulwich T.A."/>
        </authorList>
    </citation>
    <scope>NUCLEOTIDE SEQUENCE</scope>
</reference>
<dbReference type="EMBL" id="UFQT01000549">
    <property type="protein sequence ID" value="SSX25160.1"/>
    <property type="molecule type" value="Genomic_DNA"/>
</dbReference>
<evidence type="ECO:0000313" key="6">
    <source>
        <dbReference type="EMBL" id="SSX25160.1"/>
    </source>
</evidence>